<dbReference type="AlphaFoldDB" id="A0A2P2N2P3"/>
<sequence>MGLSYLRKTINWLYIPFIAFILKIDMPTSLNIQYACSPRIPSY</sequence>
<proteinExistence type="predicted"/>
<accession>A0A2P2N2P3</accession>
<reference evidence="1" key="1">
    <citation type="submission" date="2018-02" db="EMBL/GenBank/DDBJ databases">
        <title>Rhizophora mucronata_Transcriptome.</title>
        <authorList>
            <person name="Meera S.P."/>
            <person name="Sreeshan A."/>
            <person name="Augustine A."/>
        </authorList>
    </citation>
    <scope>NUCLEOTIDE SEQUENCE</scope>
    <source>
        <tissue evidence="1">Leaf</tissue>
    </source>
</reference>
<protein>
    <submittedName>
        <fullName evidence="1">Uncharacterized protein</fullName>
    </submittedName>
</protein>
<name>A0A2P2N2P3_RHIMU</name>
<dbReference type="EMBL" id="GGEC01056256">
    <property type="protein sequence ID" value="MBX36740.1"/>
    <property type="molecule type" value="Transcribed_RNA"/>
</dbReference>
<organism evidence="1">
    <name type="scientific">Rhizophora mucronata</name>
    <name type="common">Asiatic mangrove</name>
    <dbReference type="NCBI Taxonomy" id="61149"/>
    <lineage>
        <taxon>Eukaryota</taxon>
        <taxon>Viridiplantae</taxon>
        <taxon>Streptophyta</taxon>
        <taxon>Embryophyta</taxon>
        <taxon>Tracheophyta</taxon>
        <taxon>Spermatophyta</taxon>
        <taxon>Magnoliopsida</taxon>
        <taxon>eudicotyledons</taxon>
        <taxon>Gunneridae</taxon>
        <taxon>Pentapetalae</taxon>
        <taxon>rosids</taxon>
        <taxon>fabids</taxon>
        <taxon>Malpighiales</taxon>
        <taxon>Rhizophoraceae</taxon>
        <taxon>Rhizophora</taxon>
    </lineage>
</organism>
<evidence type="ECO:0000313" key="1">
    <source>
        <dbReference type="EMBL" id="MBX36740.1"/>
    </source>
</evidence>